<keyword evidence="4 7" id="KW-0560">Oxidoreductase</keyword>
<evidence type="ECO:0000256" key="6">
    <source>
        <dbReference type="ARBA" id="ARBA00023033"/>
    </source>
</evidence>
<dbReference type="EMBL" id="JAKJXO020000008">
    <property type="protein sequence ID" value="KAL1601387.1"/>
    <property type="molecule type" value="Genomic_DNA"/>
</dbReference>
<dbReference type="PRINTS" id="PR00463">
    <property type="entry name" value="EP450I"/>
</dbReference>
<dbReference type="Pfam" id="PF00067">
    <property type="entry name" value="p450"/>
    <property type="match status" value="1"/>
</dbReference>
<evidence type="ECO:0000256" key="4">
    <source>
        <dbReference type="ARBA" id="ARBA00023002"/>
    </source>
</evidence>
<keyword evidence="3 7" id="KW-0479">Metal-binding</keyword>
<dbReference type="PANTHER" id="PTHR46206:SF6">
    <property type="entry name" value="CYTOCHROME P450 MONOOXYGENASE AN1598-RELATED"/>
    <property type="match status" value="1"/>
</dbReference>
<dbReference type="PANTHER" id="PTHR46206">
    <property type="entry name" value="CYTOCHROME P450"/>
    <property type="match status" value="1"/>
</dbReference>
<dbReference type="SUPFAM" id="SSF48264">
    <property type="entry name" value="Cytochrome P450"/>
    <property type="match status" value="1"/>
</dbReference>
<evidence type="ECO:0008006" key="10">
    <source>
        <dbReference type="Google" id="ProtNLM"/>
    </source>
</evidence>
<evidence type="ECO:0000256" key="3">
    <source>
        <dbReference type="ARBA" id="ARBA00022723"/>
    </source>
</evidence>
<dbReference type="InterPro" id="IPR017972">
    <property type="entry name" value="Cyt_P450_CS"/>
</dbReference>
<comment type="cofactor">
    <cofactor evidence="1">
        <name>heme</name>
        <dbReference type="ChEBI" id="CHEBI:30413"/>
    </cofactor>
</comment>
<evidence type="ECO:0000313" key="8">
    <source>
        <dbReference type="EMBL" id="KAL1601387.1"/>
    </source>
</evidence>
<dbReference type="InterPro" id="IPR002401">
    <property type="entry name" value="Cyt_P450_E_grp-I"/>
</dbReference>
<dbReference type="Gene3D" id="1.10.630.10">
    <property type="entry name" value="Cytochrome P450"/>
    <property type="match status" value="1"/>
</dbReference>
<sequence>MHIEVCKEQLTRNLRNYPIFHLQNFSSMTDFLEDALIGPLNEEASHWLSQRIGEKAEVTAYETMVRIIAGTASRMLGGTRVSRDLEWLETAAHYSMDVVTVAMQLRPYPAFVRPFIAPWLDGIKVLDRHLKVAMRVFKDEFDHRLALEPPVKGKAQEKRIDMIQWMTESARGSDRNADVLCHNMLFMSLAAVHTSSATLVHVLFDLCAAPQYMQGLREEVERVIGEQGFTLAAINSLKKLDSFMKESQRMNQTVLMTFNRRVAKPIKFTDGATLPVGTYITMPSDSVAHDPDIYENPHQFDGLRFYDKRMSVKTEAYRHQFATTGPESLAFGQGKTACPGRFFAASQIKMVLANILINYDVSFPPGQTERPKNIHKGGLVMADRSQKLVFTPRKR</sequence>
<dbReference type="Proteomes" id="UP001521785">
    <property type="component" value="Unassembled WGS sequence"/>
</dbReference>
<keyword evidence="6 7" id="KW-0503">Monooxygenase</keyword>
<evidence type="ECO:0000256" key="5">
    <source>
        <dbReference type="ARBA" id="ARBA00023004"/>
    </source>
</evidence>
<evidence type="ECO:0000256" key="1">
    <source>
        <dbReference type="ARBA" id="ARBA00001971"/>
    </source>
</evidence>
<proteinExistence type="inferred from homology"/>
<evidence type="ECO:0000256" key="7">
    <source>
        <dbReference type="RuleBase" id="RU000461"/>
    </source>
</evidence>
<protein>
    <recommendedName>
        <fullName evidence="10">Cytochrome P450</fullName>
    </recommendedName>
</protein>
<comment type="similarity">
    <text evidence="2 7">Belongs to the cytochrome P450 family.</text>
</comment>
<organism evidence="8 9">
    <name type="scientific">Paraconiothyrium brasiliense</name>
    <dbReference type="NCBI Taxonomy" id="300254"/>
    <lineage>
        <taxon>Eukaryota</taxon>
        <taxon>Fungi</taxon>
        <taxon>Dikarya</taxon>
        <taxon>Ascomycota</taxon>
        <taxon>Pezizomycotina</taxon>
        <taxon>Dothideomycetes</taxon>
        <taxon>Pleosporomycetidae</taxon>
        <taxon>Pleosporales</taxon>
        <taxon>Massarineae</taxon>
        <taxon>Didymosphaeriaceae</taxon>
        <taxon>Paraconiothyrium</taxon>
    </lineage>
</organism>
<gene>
    <name evidence="8" type="ORF">SLS60_006299</name>
</gene>
<keyword evidence="7" id="KW-0349">Heme</keyword>
<accession>A0ABR3RAK3</accession>
<keyword evidence="9" id="KW-1185">Reference proteome</keyword>
<name>A0ABR3RAK3_9PLEO</name>
<dbReference type="InterPro" id="IPR036396">
    <property type="entry name" value="Cyt_P450_sf"/>
</dbReference>
<dbReference type="InterPro" id="IPR001128">
    <property type="entry name" value="Cyt_P450"/>
</dbReference>
<dbReference type="PROSITE" id="PS00086">
    <property type="entry name" value="CYTOCHROME_P450"/>
    <property type="match status" value="1"/>
</dbReference>
<reference evidence="8 9" key="1">
    <citation type="submission" date="2024-02" db="EMBL/GenBank/DDBJ databases">
        <title>De novo assembly and annotation of 12 fungi associated with fruit tree decline syndrome in Ontario, Canada.</title>
        <authorList>
            <person name="Sulman M."/>
            <person name="Ellouze W."/>
            <person name="Ilyukhin E."/>
        </authorList>
    </citation>
    <scope>NUCLEOTIDE SEQUENCE [LARGE SCALE GENOMIC DNA]</scope>
    <source>
        <strain evidence="8 9">M42-189</strain>
    </source>
</reference>
<comment type="caution">
    <text evidence="8">The sequence shown here is derived from an EMBL/GenBank/DDBJ whole genome shotgun (WGS) entry which is preliminary data.</text>
</comment>
<evidence type="ECO:0000256" key="2">
    <source>
        <dbReference type="ARBA" id="ARBA00010617"/>
    </source>
</evidence>
<evidence type="ECO:0000313" key="9">
    <source>
        <dbReference type="Proteomes" id="UP001521785"/>
    </source>
</evidence>
<keyword evidence="5 7" id="KW-0408">Iron</keyword>
<dbReference type="CDD" id="cd11041">
    <property type="entry name" value="CYP503A1-like"/>
    <property type="match status" value="1"/>
</dbReference>